<reference evidence="3" key="1">
    <citation type="journal article" date="2019" name="Int. J. Syst. Evol. Microbiol.">
        <title>The Global Catalogue of Microorganisms (GCM) 10K type strain sequencing project: providing services to taxonomists for standard genome sequencing and annotation.</title>
        <authorList>
            <consortium name="The Broad Institute Genomics Platform"/>
            <consortium name="The Broad Institute Genome Sequencing Center for Infectious Disease"/>
            <person name="Wu L."/>
            <person name="Ma J."/>
        </authorList>
    </citation>
    <scope>NUCLEOTIDE SEQUENCE [LARGE SCALE GENOMIC DNA]</scope>
    <source>
        <strain evidence="3">CGMCC 4.7093</strain>
    </source>
</reference>
<organism evidence="2 3">
    <name type="scientific">Actinomycetospora atypica</name>
    <dbReference type="NCBI Taxonomy" id="1290095"/>
    <lineage>
        <taxon>Bacteria</taxon>
        <taxon>Bacillati</taxon>
        <taxon>Actinomycetota</taxon>
        <taxon>Actinomycetes</taxon>
        <taxon>Pseudonocardiales</taxon>
        <taxon>Pseudonocardiaceae</taxon>
        <taxon>Actinomycetospora</taxon>
    </lineage>
</organism>
<name>A0ABV9YI01_9PSEU</name>
<evidence type="ECO:0000313" key="3">
    <source>
        <dbReference type="Proteomes" id="UP001595947"/>
    </source>
</evidence>
<proteinExistence type="predicted"/>
<dbReference type="RefSeq" id="WP_378034502.1">
    <property type="nucleotide sequence ID" value="NZ_JBHSIV010000002.1"/>
</dbReference>
<gene>
    <name evidence="2" type="ORF">ACFPBZ_02955</name>
</gene>
<dbReference type="EMBL" id="JBHSIV010000002">
    <property type="protein sequence ID" value="MFC5061150.1"/>
    <property type="molecule type" value="Genomic_DNA"/>
</dbReference>
<dbReference type="Proteomes" id="UP001595947">
    <property type="component" value="Unassembled WGS sequence"/>
</dbReference>
<feature type="compositionally biased region" description="Basic and acidic residues" evidence="1">
    <location>
        <begin position="1"/>
        <end position="14"/>
    </location>
</feature>
<protein>
    <submittedName>
        <fullName evidence="2">Uncharacterized protein</fullName>
    </submittedName>
</protein>
<sequence>MTDTVERATTRFDEEPGGGAPRHLRGARVRSGTPGSPIRRRRPVHRHNVFQVRRELDPCSAVALVSRRGETRVFTEGKRPTVTDLLRAAGGVVYEVDTGLHHHGVVVNLPARGDEFPFYAWVDIEWRVVDVEHVVRDRVEDVIRALVPAMRRTMAAATRKHVITAIEDAEQAALNALASSGIGARYGVGCAFWVRLSGDRALVHHGAAKRELDQQLELESGNYELRKLRQENEHDLLKERVSAYREYMRAGKFDQAALRLAASPQDASAVADLLSTEAFDERQQAIDFVTRLIDAGVLDKEQVKDLLAGALARLQ</sequence>
<keyword evidence="3" id="KW-1185">Reference proteome</keyword>
<evidence type="ECO:0000256" key="1">
    <source>
        <dbReference type="SAM" id="MobiDB-lite"/>
    </source>
</evidence>
<evidence type="ECO:0000313" key="2">
    <source>
        <dbReference type="EMBL" id="MFC5061150.1"/>
    </source>
</evidence>
<comment type="caution">
    <text evidence="2">The sequence shown here is derived from an EMBL/GenBank/DDBJ whole genome shotgun (WGS) entry which is preliminary data.</text>
</comment>
<accession>A0ABV9YI01</accession>
<feature type="region of interest" description="Disordered" evidence="1">
    <location>
        <begin position="1"/>
        <end position="44"/>
    </location>
</feature>